<keyword evidence="2" id="KW-1185">Reference proteome</keyword>
<dbReference type="EMBL" id="JADGJW010000067">
    <property type="protein sequence ID" value="KAJ3225222.1"/>
    <property type="molecule type" value="Genomic_DNA"/>
</dbReference>
<dbReference type="AlphaFoldDB" id="A0AAD5U5P4"/>
<gene>
    <name evidence="1" type="ORF">HK099_007140</name>
</gene>
<reference evidence="1" key="1">
    <citation type="submission" date="2020-05" db="EMBL/GenBank/DDBJ databases">
        <title>Phylogenomic resolution of chytrid fungi.</title>
        <authorList>
            <person name="Stajich J.E."/>
            <person name="Amses K."/>
            <person name="Simmons R."/>
            <person name="Seto K."/>
            <person name="Myers J."/>
            <person name="Bonds A."/>
            <person name="Quandt C.A."/>
            <person name="Barry K."/>
            <person name="Liu P."/>
            <person name="Grigoriev I."/>
            <person name="Longcore J.E."/>
            <person name="James T.Y."/>
        </authorList>
    </citation>
    <scope>NUCLEOTIDE SEQUENCE</scope>
    <source>
        <strain evidence="1">JEL0476</strain>
    </source>
</reference>
<accession>A0AAD5U5P4</accession>
<proteinExistence type="predicted"/>
<protein>
    <submittedName>
        <fullName evidence="1">Uncharacterized protein</fullName>
    </submittedName>
</protein>
<evidence type="ECO:0000313" key="2">
    <source>
        <dbReference type="Proteomes" id="UP001211065"/>
    </source>
</evidence>
<dbReference type="Proteomes" id="UP001211065">
    <property type="component" value="Unassembled WGS sequence"/>
</dbReference>
<organism evidence="1 2">
    <name type="scientific">Clydaea vesicula</name>
    <dbReference type="NCBI Taxonomy" id="447962"/>
    <lineage>
        <taxon>Eukaryota</taxon>
        <taxon>Fungi</taxon>
        <taxon>Fungi incertae sedis</taxon>
        <taxon>Chytridiomycota</taxon>
        <taxon>Chytridiomycota incertae sedis</taxon>
        <taxon>Chytridiomycetes</taxon>
        <taxon>Lobulomycetales</taxon>
        <taxon>Lobulomycetaceae</taxon>
        <taxon>Clydaea</taxon>
    </lineage>
</organism>
<sequence length="251" mass="29485">MTQIFAETPGEIRSFLFECALETLEKNNNSTESNTKVHFFTCSDKFNFTQNPPKLSLQQLTKNKNSTLNFNLSLIKVVYLKSLDILLQKFLEIKEEGQILILIDGICFFLDQNPESIRKTYSILNFHTNVLNTSKSFCKLILGDLIISNIASFNNYRNLFINEFLFAETEKNRNYNPDEELIVSNYRVIKKKKKKLLMKNHNFIKNSEIQFNTSNVYKESGKLIRDNMFEFFNSIENFTIEESHFTITWNN</sequence>
<evidence type="ECO:0000313" key="1">
    <source>
        <dbReference type="EMBL" id="KAJ3225222.1"/>
    </source>
</evidence>
<name>A0AAD5U5P4_9FUNG</name>
<comment type="caution">
    <text evidence="1">The sequence shown here is derived from an EMBL/GenBank/DDBJ whole genome shotgun (WGS) entry which is preliminary data.</text>
</comment>